<evidence type="ECO:0000313" key="1">
    <source>
        <dbReference type="EMBL" id="CAI9716120.1"/>
    </source>
</evidence>
<dbReference type="Proteomes" id="UP001162480">
    <property type="component" value="Chromosome 1"/>
</dbReference>
<dbReference type="EMBL" id="OX597814">
    <property type="protein sequence ID" value="CAI9716120.1"/>
    <property type="molecule type" value="Genomic_DNA"/>
</dbReference>
<organism evidence="1 2">
    <name type="scientific">Octopus vulgaris</name>
    <name type="common">Common octopus</name>
    <dbReference type="NCBI Taxonomy" id="6645"/>
    <lineage>
        <taxon>Eukaryota</taxon>
        <taxon>Metazoa</taxon>
        <taxon>Spiralia</taxon>
        <taxon>Lophotrochozoa</taxon>
        <taxon>Mollusca</taxon>
        <taxon>Cephalopoda</taxon>
        <taxon>Coleoidea</taxon>
        <taxon>Octopodiformes</taxon>
        <taxon>Octopoda</taxon>
        <taxon>Incirrata</taxon>
        <taxon>Octopodidae</taxon>
        <taxon>Octopus</taxon>
    </lineage>
</organism>
<dbReference type="AlphaFoldDB" id="A0AA36EXX9"/>
<evidence type="ECO:0000313" key="2">
    <source>
        <dbReference type="Proteomes" id="UP001162480"/>
    </source>
</evidence>
<sequence length="109" mass="12894">MKEYNICRHNEAKHLSAHSKYSRKLRSDKFKSMKRSLESQRNSFTKKFVKNESNTGYFGESYHCLKHNLKEETSPIFNAFKSLAQKMRDMLTSSVRKKIIRGLNKPFSQ</sequence>
<accession>A0AA36EXX9</accession>
<keyword evidence="2" id="KW-1185">Reference proteome</keyword>
<proteinExistence type="predicted"/>
<gene>
    <name evidence="1" type="ORF">OCTVUL_1B012278</name>
</gene>
<reference evidence="1" key="1">
    <citation type="submission" date="2023-08" db="EMBL/GenBank/DDBJ databases">
        <authorList>
            <person name="Alioto T."/>
            <person name="Alioto T."/>
            <person name="Gomez Garrido J."/>
        </authorList>
    </citation>
    <scope>NUCLEOTIDE SEQUENCE</scope>
</reference>
<name>A0AA36EXX9_OCTVU</name>
<protein>
    <submittedName>
        <fullName evidence="1">Uncharacterized protein</fullName>
    </submittedName>
</protein>